<dbReference type="eggNOG" id="ENOG502Z7IW">
    <property type="taxonomic scope" value="Bacteria"/>
</dbReference>
<keyword evidence="3" id="KW-1185">Reference proteome</keyword>
<dbReference type="InterPro" id="IPR008928">
    <property type="entry name" value="6-hairpin_glycosidase_sf"/>
</dbReference>
<evidence type="ECO:0008006" key="4">
    <source>
        <dbReference type="Google" id="ProtNLM"/>
    </source>
</evidence>
<dbReference type="GeneID" id="96608625"/>
<dbReference type="HOGENOM" id="CLU_531993_0_0_11"/>
<sequence>MDSWKPTRRQVVGGAMGLAAYAVASTATAPGASAALLLPGNDFVASYEAAWQVVDTTVHDNELGQLAWGSSYTLLSLVRMYQATGNALYLDRFVEQADAVWAKTDEARGVTDGQGRSGPVWRAGGSYAAAAAVVADVNGKALFEIRSPDPGASGATITVGSITGGSFSLTLSHPSYSPSTVTLTGVTLDPASASSIENKVAGAYHLPETGDPNKRLWTVKRLGGSVDAVPVAGTTSLEQRYSAFSGHTGQIAYPIAMFARLVLRGDLASAQGVPLKSVAIDYLARVRRAVAFHDPEWRFATLSNGHVGGDYAWPYGAPVPFDGLVQPLNLSHAMGQLLAELYRIDRTPAFRPRINAMVRTFRVCATEVGTAWKWPYWPTHSELYNGYAAVSGRSEYTTAYPATRHIEDISHGAISVEFLAAAARAGTEAGALDTSRLVATYLNHVKAGTSTAYLRVDGTTPATESQAAQAGRWLSLAQWGSTIVGHVEAVYRAMSLAPASPSHLSGIAYVAWARNQGWLRD</sequence>
<dbReference type="Proteomes" id="UP000030300">
    <property type="component" value="Chromosome"/>
</dbReference>
<accession>A0A0A1DJ24</accession>
<reference evidence="2 3" key="1">
    <citation type="journal article" date="2015" name="Genome Announc.">
        <title>Complete Genome Sequence of Steroid-Transforming Nocardioides simplex VKM Ac-2033D.</title>
        <authorList>
            <person name="Shtratnikova V.Y."/>
            <person name="Schelkunov M.I."/>
            <person name="Pekov Y.A."/>
            <person name="Fokina V.V."/>
            <person name="Logacheva M.D."/>
            <person name="Sokolov S.L."/>
            <person name="Bragin E.Y."/>
            <person name="Ashapkin V.V."/>
            <person name="Donova M.V."/>
        </authorList>
    </citation>
    <scope>NUCLEOTIDE SEQUENCE [LARGE SCALE GENOMIC DNA]</scope>
    <source>
        <strain evidence="2 3">VKM Ac-2033D</strain>
    </source>
</reference>
<dbReference type="KEGG" id="psim:KR76_06690"/>
<keyword evidence="1" id="KW-0732">Signal</keyword>
<dbReference type="STRING" id="2045.KR76_06690"/>
<protein>
    <recommendedName>
        <fullName evidence="4">Tat pathway signal sequence domain protein</fullName>
    </recommendedName>
</protein>
<dbReference type="EMBL" id="CP009896">
    <property type="protein sequence ID" value="AIY16533.2"/>
    <property type="molecule type" value="Genomic_DNA"/>
</dbReference>
<dbReference type="OrthoDB" id="1802546at2"/>
<feature type="chain" id="PRO_5038463858" description="Tat pathway signal sequence domain protein" evidence="1">
    <location>
        <begin position="35"/>
        <end position="521"/>
    </location>
</feature>
<organism evidence="2 3">
    <name type="scientific">Nocardioides simplex</name>
    <name type="common">Arthrobacter simplex</name>
    <dbReference type="NCBI Taxonomy" id="2045"/>
    <lineage>
        <taxon>Bacteria</taxon>
        <taxon>Bacillati</taxon>
        <taxon>Actinomycetota</taxon>
        <taxon>Actinomycetes</taxon>
        <taxon>Propionibacteriales</taxon>
        <taxon>Nocardioidaceae</taxon>
        <taxon>Pimelobacter</taxon>
    </lineage>
</organism>
<dbReference type="GO" id="GO:0005975">
    <property type="term" value="P:carbohydrate metabolic process"/>
    <property type="evidence" value="ECO:0007669"/>
    <property type="project" value="InterPro"/>
</dbReference>
<evidence type="ECO:0000313" key="3">
    <source>
        <dbReference type="Proteomes" id="UP000030300"/>
    </source>
</evidence>
<proteinExistence type="predicted"/>
<evidence type="ECO:0000256" key="1">
    <source>
        <dbReference type="SAM" id="SignalP"/>
    </source>
</evidence>
<dbReference type="SUPFAM" id="SSF48208">
    <property type="entry name" value="Six-hairpin glycosidases"/>
    <property type="match status" value="1"/>
</dbReference>
<dbReference type="PROSITE" id="PS51318">
    <property type="entry name" value="TAT"/>
    <property type="match status" value="1"/>
</dbReference>
<dbReference type="InterPro" id="IPR006311">
    <property type="entry name" value="TAT_signal"/>
</dbReference>
<gene>
    <name evidence="2" type="ORF">KR76_06690</name>
</gene>
<feature type="signal peptide" evidence="1">
    <location>
        <begin position="1"/>
        <end position="34"/>
    </location>
</feature>
<dbReference type="AlphaFoldDB" id="A0A0A1DJ24"/>
<name>A0A0A1DJ24_NOCSI</name>
<evidence type="ECO:0000313" key="2">
    <source>
        <dbReference type="EMBL" id="AIY16533.2"/>
    </source>
</evidence>
<dbReference type="RefSeq" id="WP_141267114.1">
    <property type="nucleotide sequence ID" value="NZ_BJMC01000001.1"/>
</dbReference>